<dbReference type="GO" id="GO:0008696">
    <property type="term" value="F:4-amino-4-deoxychorismate lyase activity"/>
    <property type="evidence" value="ECO:0007669"/>
    <property type="project" value="UniProtKB-EC"/>
</dbReference>
<sequence>METSIPRVVAVLGRGVLTPGSPLVPADDLGFTRGDGCFDALRVVRDAEGVRVDHATRHLERFARSAAAMGLPPIDVAAWTGLVHEAAEAWEGEGEAVCKVIWTRGGEFVASDPVGVALVAPVPGSCVPLRVAALTTGRRADAFRDAPWLLGGVKTISYATNAAAKREAARRGADDAVFVSSDGYLLEGPTSALVVARHGLLDTTPTAHTGILPSVTLAVIAEHAAAAGREVRERLMKPEELGLATGVWLVSAIRGVCPVVELDGRPLPFNPRITRTLARWAGFAPAEG</sequence>
<protein>
    <submittedName>
        <fullName evidence="2">Aminodeoxychorismate lyase</fullName>
        <ecNumber evidence="2">4.1.3.38</ecNumber>
    </submittedName>
</protein>
<dbReference type="InterPro" id="IPR001544">
    <property type="entry name" value="Aminotrans_IV"/>
</dbReference>
<dbReference type="InterPro" id="IPR050571">
    <property type="entry name" value="Class-IV_PLP-Dep_Aminotrnsfr"/>
</dbReference>
<reference evidence="2 3" key="1">
    <citation type="journal article" date="2023" name="Environ Microbiome">
        <title>A coral-associated actinobacterium mitigates coral bleaching under heat stress.</title>
        <authorList>
            <person name="Li J."/>
            <person name="Zou Y."/>
            <person name="Li Q."/>
            <person name="Zhang J."/>
            <person name="Bourne D.G."/>
            <person name="Lyu Y."/>
            <person name="Liu C."/>
            <person name="Zhang S."/>
        </authorList>
    </citation>
    <scope>NUCLEOTIDE SEQUENCE [LARGE SCALE GENOMIC DNA]</scope>
    <source>
        <strain evidence="2 3">SCSIO 13291</strain>
    </source>
</reference>
<dbReference type="Gene3D" id="3.20.10.10">
    <property type="entry name" value="D-amino Acid Aminotransferase, subunit A, domain 2"/>
    <property type="match status" value="1"/>
</dbReference>
<dbReference type="Gene3D" id="3.30.470.10">
    <property type="match status" value="1"/>
</dbReference>
<dbReference type="Proteomes" id="UP001434337">
    <property type="component" value="Chromosome"/>
</dbReference>
<dbReference type="InterPro" id="IPR043131">
    <property type="entry name" value="BCAT-like_N"/>
</dbReference>
<evidence type="ECO:0000313" key="3">
    <source>
        <dbReference type="Proteomes" id="UP001434337"/>
    </source>
</evidence>
<dbReference type="InterPro" id="IPR036038">
    <property type="entry name" value="Aminotransferase-like"/>
</dbReference>
<dbReference type="EC" id="4.1.3.38" evidence="2"/>
<accession>A0ABZ3C4U0</accession>
<dbReference type="InterPro" id="IPR043132">
    <property type="entry name" value="BCAT-like_C"/>
</dbReference>
<dbReference type="RefSeq" id="WP_232548512.1">
    <property type="nucleotide sequence ID" value="NZ_CP115965.1"/>
</dbReference>
<evidence type="ECO:0000313" key="2">
    <source>
        <dbReference type="EMBL" id="WZW97759.1"/>
    </source>
</evidence>
<dbReference type="NCBIfam" id="NF005888">
    <property type="entry name" value="PRK07849.1-3"/>
    <property type="match status" value="1"/>
</dbReference>
<dbReference type="EMBL" id="CP115965">
    <property type="protein sequence ID" value="WZW97759.1"/>
    <property type="molecule type" value="Genomic_DNA"/>
</dbReference>
<evidence type="ECO:0000256" key="1">
    <source>
        <dbReference type="ARBA" id="ARBA00009320"/>
    </source>
</evidence>
<comment type="similarity">
    <text evidence="1">Belongs to the class-IV pyridoxal-phosphate-dependent aminotransferase family.</text>
</comment>
<keyword evidence="3" id="KW-1185">Reference proteome</keyword>
<gene>
    <name evidence="2" type="ORF">PCC79_12750</name>
</gene>
<name>A0ABZ3C4U0_9ACTN</name>
<keyword evidence="2" id="KW-0456">Lyase</keyword>
<dbReference type="PANTHER" id="PTHR42743:SF11">
    <property type="entry name" value="AMINODEOXYCHORISMATE LYASE"/>
    <property type="match status" value="1"/>
</dbReference>
<dbReference type="PANTHER" id="PTHR42743">
    <property type="entry name" value="AMINO-ACID AMINOTRANSFERASE"/>
    <property type="match status" value="1"/>
</dbReference>
<proteinExistence type="inferred from homology"/>
<organism evidence="2 3">
    <name type="scientific">Propioniciclava soli</name>
    <dbReference type="NCBI Taxonomy" id="2775081"/>
    <lineage>
        <taxon>Bacteria</taxon>
        <taxon>Bacillati</taxon>
        <taxon>Actinomycetota</taxon>
        <taxon>Actinomycetes</taxon>
        <taxon>Propionibacteriales</taxon>
        <taxon>Propionibacteriaceae</taxon>
        <taxon>Propioniciclava</taxon>
    </lineage>
</organism>
<dbReference type="Pfam" id="PF01063">
    <property type="entry name" value="Aminotran_4"/>
    <property type="match status" value="1"/>
</dbReference>
<dbReference type="SUPFAM" id="SSF56752">
    <property type="entry name" value="D-aminoacid aminotransferase-like PLP-dependent enzymes"/>
    <property type="match status" value="1"/>
</dbReference>